<proteinExistence type="inferred from homology"/>
<evidence type="ECO:0000256" key="2">
    <source>
        <dbReference type="RuleBase" id="RU000411"/>
    </source>
</evidence>
<protein>
    <submittedName>
        <fullName evidence="5">Serpin-ZX-like</fullName>
    </submittedName>
</protein>
<dbReference type="GeneID" id="113713876"/>
<dbReference type="PANTHER" id="PTHR11461">
    <property type="entry name" value="SERINE PROTEASE INHIBITOR, SERPIN"/>
    <property type="match status" value="1"/>
</dbReference>
<dbReference type="InterPro" id="IPR023796">
    <property type="entry name" value="Serpin_dom"/>
</dbReference>
<dbReference type="OrthoDB" id="1063785at2759"/>
<comment type="similarity">
    <text evidence="1 2">Belongs to the serpin family.</text>
</comment>
<feature type="domain" description="Serpin" evidence="3">
    <location>
        <begin position="13"/>
        <end position="282"/>
    </location>
</feature>
<dbReference type="InterPro" id="IPR036186">
    <property type="entry name" value="Serpin_sf"/>
</dbReference>
<reference evidence="5" key="2">
    <citation type="submission" date="2025-08" db="UniProtKB">
        <authorList>
            <consortium name="RefSeq"/>
        </authorList>
    </citation>
    <scope>IDENTIFICATION</scope>
    <source>
        <tissue evidence="5">Leaves</tissue>
    </source>
</reference>
<keyword evidence="4" id="KW-1185">Reference proteome</keyword>
<dbReference type="PANTHER" id="PTHR11461:SF315">
    <property type="entry name" value="SERPIN-Z3-LIKE"/>
    <property type="match status" value="1"/>
</dbReference>
<name>A0A6P6USD3_COFAR</name>
<dbReference type="Pfam" id="PF00079">
    <property type="entry name" value="Serpin"/>
    <property type="match status" value="1"/>
</dbReference>
<accession>A0A6P6USD3</accession>
<evidence type="ECO:0000313" key="4">
    <source>
        <dbReference type="Proteomes" id="UP001652660"/>
    </source>
</evidence>
<dbReference type="InterPro" id="IPR042185">
    <property type="entry name" value="Serpin_sf_2"/>
</dbReference>
<dbReference type="Gene3D" id="3.30.497.10">
    <property type="entry name" value="Antithrombin, subunit I, domain 2"/>
    <property type="match status" value="1"/>
</dbReference>
<dbReference type="Proteomes" id="UP001652660">
    <property type="component" value="Chromosome 10e"/>
</dbReference>
<dbReference type="Gene3D" id="2.30.39.10">
    <property type="entry name" value="Alpha-1-antitrypsin, domain 1"/>
    <property type="match status" value="1"/>
</dbReference>
<dbReference type="RefSeq" id="XP_027093484.2">
    <property type="nucleotide sequence ID" value="XM_027237683.2"/>
</dbReference>
<dbReference type="InterPro" id="IPR042178">
    <property type="entry name" value="Serpin_sf_1"/>
</dbReference>
<dbReference type="SMART" id="SM00093">
    <property type="entry name" value="SERPIN"/>
    <property type="match status" value="1"/>
</dbReference>
<dbReference type="InterPro" id="IPR000215">
    <property type="entry name" value="Serpin_fam"/>
</dbReference>
<evidence type="ECO:0000259" key="3">
    <source>
        <dbReference type="SMART" id="SM00093"/>
    </source>
</evidence>
<evidence type="ECO:0000313" key="5">
    <source>
        <dbReference type="RefSeq" id="XP_027093484.2"/>
    </source>
</evidence>
<dbReference type="GO" id="GO:0004867">
    <property type="term" value="F:serine-type endopeptidase inhibitor activity"/>
    <property type="evidence" value="ECO:0007669"/>
    <property type="project" value="InterPro"/>
</dbReference>
<evidence type="ECO:0000256" key="1">
    <source>
        <dbReference type="ARBA" id="ARBA00009500"/>
    </source>
</evidence>
<reference evidence="4" key="1">
    <citation type="journal article" date="2025" name="Foods">
        <title>Unveiling the Microbial Signatures of Arabica Coffee Cherries: Insights into Ripeness Specific Diversity, Functional Traits, and Implications for Quality and Safety.</title>
        <authorList>
            <consortium name="RefSeq"/>
            <person name="Tenea G.N."/>
            <person name="Cifuentes V."/>
            <person name="Reyes P."/>
            <person name="Cevallos-Vallejos M."/>
        </authorList>
    </citation>
    <scope>NUCLEOTIDE SEQUENCE [LARGE SCALE GENOMIC DNA]</scope>
</reference>
<dbReference type="SUPFAM" id="SSF56574">
    <property type="entry name" value="Serpins"/>
    <property type="match status" value="1"/>
</dbReference>
<dbReference type="AlphaFoldDB" id="A0A6P6USD3"/>
<dbReference type="GO" id="GO:0005615">
    <property type="term" value="C:extracellular space"/>
    <property type="evidence" value="ECO:0007669"/>
    <property type="project" value="InterPro"/>
</dbReference>
<organism evidence="4 5">
    <name type="scientific">Coffea arabica</name>
    <name type="common">Arabian coffee</name>
    <dbReference type="NCBI Taxonomy" id="13443"/>
    <lineage>
        <taxon>Eukaryota</taxon>
        <taxon>Viridiplantae</taxon>
        <taxon>Streptophyta</taxon>
        <taxon>Embryophyta</taxon>
        <taxon>Tracheophyta</taxon>
        <taxon>Spermatophyta</taxon>
        <taxon>Magnoliopsida</taxon>
        <taxon>eudicotyledons</taxon>
        <taxon>Gunneridae</taxon>
        <taxon>Pentapetalae</taxon>
        <taxon>asterids</taxon>
        <taxon>lamiids</taxon>
        <taxon>Gentianales</taxon>
        <taxon>Rubiaceae</taxon>
        <taxon>Ixoroideae</taxon>
        <taxon>Gardenieae complex</taxon>
        <taxon>Bertiereae - Coffeeae clade</taxon>
        <taxon>Coffeeae</taxon>
        <taxon>Coffea</taxon>
    </lineage>
</organism>
<gene>
    <name evidence="5" type="primary">LOC113713876</name>
</gene>
<sequence length="282" mass="31264">MMNSCLPLAGKLLLKNLQNGFSNKNIVLSPLLLSAMAAMVGAGCSGRSQRRVLSFVGSNNLDEFKSRISDAMSSIAASCCSGDQQGGPKISFANGVWVDKRFPLKPSFQQCVRDAFKAEAKNVDFSNQADEAVEEINSWVESQTNGLISGVLDSQKHIDPLTALVLGNALYFKGYWKNKFNPKRTEERDFYLLDGNKISVPFMTSSCSYLYGSFDNFKALEIPYQSGKQDEKHFSMQFLLPNAKDGLQNLLEQFNADSYGLINRHNFQLTRTNSSSRTTLAT</sequence>